<evidence type="ECO:0000256" key="2">
    <source>
        <dbReference type="ARBA" id="ARBA00022737"/>
    </source>
</evidence>
<feature type="domain" description="SMP" evidence="3">
    <location>
        <begin position="33"/>
        <end position="88"/>
    </location>
</feature>
<dbReference type="PANTHER" id="PTHR31174:SF7">
    <property type="entry name" value="LATE EMBRYOGENESIS ABUNDANT PROTEIN 31-RELATED"/>
    <property type="match status" value="1"/>
</dbReference>
<keyword evidence="2" id="KW-0677">Repeat</keyword>
<evidence type="ECO:0000313" key="4">
    <source>
        <dbReference type="EMBL" id="EEC76173.1"/>
    </source>
</evidence>
<dbReference type="EMBL" id="CM000128">
    <property type="protein sequence ID" value="EEC76173.1"/>
    <property type="molecule type" value="Genomic_DNA"/>
</dbReference>
<reference evidence="4 5" key="1">
    <citation type="journal article" date="2005" name="PLoS Biol.">
        <title>The genomes of Oryza sativa: a history of duplications.</title>
        <authorList>
            <person name="Yu J."/>
            <person name="Wang J."/>
            <person name="Lin W."/>
            <person name="Li S."/>
            <person name="Li H."/>
            <person name="Zhou J."/>
            <person name="Ni P."/>
            <person name="Dong W."/>
            <person name="Hu S."/>
            <person name="Zeng C."/>
            <person name="Zhang J."/>
            <person name="Zhang Y."/>
            <person name="Li R."/>
            <person name="Xu Z."/>
            <person name="Li S."/>
            <person name="Li X."/>
            <person name="Zheng H."/>
            <person name="Cong L."/>
            <person name="Lin L."/>
            <person name="Yin J."/>
            <person name="Geng J."/>
            <person name="Li G."/>
            <person name="Shi J."/>
            <person name="Liu J."/>
            <person name="Lv H."/>
            <person name="Li J."/>
            <person name="Wang J."/>
            <person name="Deng Y."/>
            <person name="Ran L."/>
            <person name="Shi X."/>
            <person name="Wang X."/>
            <person name="Wu Q."/>
            <person name="Li C."/>
            <person name="Ren X."/>
            <person name="Wang J."/>
            <person name="Wang X."/>
            <person name="Li D."/>
            <person name="Liu D."/>
            <person name="Zhang X."/>
            <person name="Ji Z."/>
            <person name="Zhao W."/>
            <person name="Sun Y."/>
            <person name="Zhang Z."/>
            <person name="Bao J."/>
            <person name="Han Y."/>
            <person name="Dong L."/>
            <person name="Ji J."/>
            <person name="Chen P."/>
            <person name="Wu S."/>
            <person name="Liu J."/>
            <person name="Xiao Y."/>
            <person name="Bu D."/>
            <person name="Tan J."/>
            <person name="Yang L."/>
            <person name="Ye C."/>
            <person name="Zhang J."/>
            <person name="Xu J."/>
            <person name="Zhou Y."/>
            <person name="Yu Y."/>
            <person name="Zhang B."/>
            <person name="Zhuang S."/>
            <person name="Wei H."/>
            <person name="Liu B."/>
            <person name="Lei M."/>
            <person name="Yu H."/>
            <person name="Li Y."/>
            <person name="Xu H."/>
            <person name="Wei S."/>
            <person name="He X."/>
            <person name="Fang L."/>
            <person name="Zhang Z."/>
            <person name="Zhang Y."/>
            <person name="Huang X."/>
            <person name="Su Z."/>
            <person name="Tong W."/>
            <person name="Li J."/>
            <person name="Tong Z."/>
            <person name="Li S."/>
            <person name="Ye J."/>
            <person name="Wang L."/>
            <person name="Fang L."/>
            <person name="Lei T."/>
            <person name="Chen C."/>
            <person name="Chen H."/>
            <person name="Xu Z."/>
            <person name="Li H."/>
            <person name="Huang H."/>
            <person name="Zhang F."/>
            <person name="Xu H."/>
            <person name="Li N."/>
            <person name="Zhao C."/>
            <person name="Li S."/>
            <person name="Dong L."/>
            <person name="Huang Y."/>
            <person name="Li L."/>
            <person name="Xi Y."/>
            <person name="Qi Q."/>
            <person name="Li W."/>
            <person name="Zhang B."/>
            <person name="Hu W."/>
            <person name="Zhang Y."/>
            <person name="Tian X."/>
            <person name="Jiao Y."/>
            <person name="Liang X."/>
            <person name="Jin J."/>
            <person name="Gao L."/>
            <person name="Zheng W."/>
            <person name="Hao B."/>
            <person name="Liu S."/>
            <person name="Wang W."/>
            <person name="Yuan L."/>
            <person name="Cao M."/>
            <person name="McDermott J."/>
            <person name="Samudrala R."/>
            <person name="Wang J."/>
            <person name="Wong G.K."/>
            <person name="Yang H."/>
        </authorList>
    </citation>
    <scope>NUCLEOTIDE SEQUENCE [LARGE SCALE GENOMIC DNA]</scope>
    <source>
        <strain evidence="5">cv. 93-11</strain>
    </source>
</reference>
<dbReference type="STRING" id="39946.B8AJV5"/>
<dbReference type="InterPro" id="IPR042971">
    <property type="entry name" value="LEA_SMP"/>
</dbReference>
<gene>
    <name evidence="4" type="ORF">OsI_13498</name>
</gene>
<keyword evidence="5" id="KW-1185">Reference proteome</keyword>
<dbReference type="Gramene" id="BGIOSGA009814-TA">
    <property type="protein sequence ID" value="BGIOSGA009814-PA"/>
    <property type="gene ID" value="BGIOSGA009814"/>
</dbReference>
<evidence type="ECO:0000313" key="5">
    <source>
        <dbReference type="Proteomes" id="UP000007015"/>
    </source>
</evidence>
<name>B8AJV5_ORYSI</name>
<dbReference type="HOGENOM" id="CLU_2390015_0_0_1"/>
<organism evidence="4 5">
    <name type="scientific">Oryza sativa subsp. indica</name>
    <name type="common">Rice</name>
    <dbReference type="NCBI Taxonomy" id="39946"/>
    <lineage>
        <taxon>Eukaryota</taxon>
        <taxon>Viridiplantae</taxon>
        <taxon>Streptophyta</taxon>
        <taxon>Embryophyta</taxon>
        <taxon>Tracheophyta</taxon>
        <taxon>Spermatophyta</taxon>
        <taxon>Magnoliopsida</taxon>
        <taxon>Liliopsida</taxon>
        <taxon>Poales</taxon>
        <taxon>Poaceae</taxon>
        <taxon>BOP clade</taxon>
        <taxon>Oryzoideae</taxon>
        <taxon>Oryzeae</taxon>
        <taxon>Oryzinae</taxon>
        <taxon>Oryza</taxon>
        <taxon>Oryza sativa</taxon>
    </lineage>
</organism>
<proteinExistence type="inferred from homology"/>
<dbReference type="PANTHER" id="PTHR31174">
    <property type="entry name" value="SEED MATURATION FAMILY PROTEIN"/>
    <property type="match status" value="1"/>
</dbReference>
<evidence type="ECO:0000259" key="3">
    <source>
        <dbReference type="Pfam" id="PF04927"/>
    </source>
</evidence>
<accession>B8AJV5</accession>
<dbReference type="Pfam" id="PF04927">
    <property type="entry name" value="SMP"/>
    <property type="match status" value="1"/>
</dbReference>
<dbReference type="Proteomes" id="UP000007015">
    <property type="component" value="Chromosome 3"/>
</dbReference>
<sequence length="94" mass="10029">MAAGCFAALRFDVYVDVILSSWKPMVGVTLVVHVFEAGARGKLPADKAATREDAERVPSAEVRNRPDMATTPGGVADAVTAAARLNQERPTRSF</sequence>
<evidence type="ECO:0000256" key="1">
    <source>
        <dbReference type="ARBA" id="ARBA00010733"/>
    </source>
</evidence>
<dbReference type="AlphaFoldDB" id="B8AJV5"/>
<comment type="similarity">
    <text evidence="1">Belongs to the LEA type SMP family.</text>
</comment>
<dbReference type="InterPro" id="IPR007011">
    <property type="entry name" value="LEA_SMP_dom"/>
</dbReference>
<protein>
    <recommendedName>
        <fullName evidence="3">SMP domain-containing protein</fullName>
    </recommendedName>
</protein>